<organism evidence="1 2">
    <name type="scientific">Phocaeicola vulgatus</name>
    <name type="common">Bacteroides vulgatus</name>
    <dbReference type="NCBI Taxonomy" id="821"/>
    <lineage>
        <taxon>Bacteria</taxon>
        <taxon>Pseudomonadati</taxon>
        <taxon>Bacteroidota</taxon>
        <taxon>Bacteroidia</taxon>
        <taxon>Bacteroidales</taxon>
        <taxon>Bacteroidaceae</taxon>
        <taxon>Phocaeicola</taxon>
    </lineage>
</organism>
<evidence type="ECO:0000313" key="2">
    <source>
        <dbReference type="Proteomes" id="UP000460950"/>
    </source>
</evidence>
<evidence type="ECO:0000313" key="1">
    <source>
        <dbReference type="EMBL" id="MSS49031.1"/>
    </source>
</evidence>
<gene>
    <name evidence="1" type="ORF">FYJ30_12185</name>
</gene>
<comment type="caution">
    <text evidence="1">The sequence shown here is derived from an EMBL/GenBank/DDBJ whole genome shotgun (WGS) entry which is preliminary data.</text>
</comment>
<dbReference type="AlphaFoldDB" id="A0A7K0JGA1"/>
<reference evidence="1 2" key="1">
    <citation type="submission" date="2019-09" db="EMBL/GenBank/DDBJ databases">
        <title>In-depth cultivation of the pig gut microbiome towards novel bacterial diversity and tailored functional studies.</title>
        <authorList>
            <person name="Wylensek D."/>
            <person name="Hitch T.C.A."/>
            <person name="Clavel T."/>
        </authorList>
    </citation>
    <scope>NUCLEOTIDE SEQUENCE [LARGE SCALE GENOMIC DNA]</scope>
    <source>
        <strain evidence="1 2">WCA-389-WT-3C</strain>
    </source>
</reference>
<dbReference type="RefSeq" id="WP_154577488.1">
    <property type="nucleotide sequence ID" value="NZ_DAWEEQ010000118.1"/>
</dbReference>
<protein>
    <submittedName>
        <fullName evidence="1">Uncharacterized protein</fullName>
    </submittedName>
</protein>
<dbReference type="EMBL" id="VULU01000021">
    <property type="protein sequence ID" value="MSS49031.1"/>
    <property type="molecule type" value="Genomic_DNA"/>
</dbReference>
<proteinExistence type="predicted"/>
<sequence length="67" mass="7521">MTTTMDIRQPLQVMATAILTLVLWVLGIVWHIVKEIINGVYRMAIGFIVLLVSVVGFIGLILWLLTL</sequence>
<accession>A0A7K0JGA1</accession>
<dbReference type="Proteomes" id="UP000460950">
    <property type="component" value="Unassembled WGS sequence"/>
</dbReference>
<name>A0A7K0JGA1_PHOVU</name>